<comment type="similarity">
    <text evidence="2 11">Belongs to the Arg-specific ADP-ribosyltransferase family.</text>
</comment>
<dbReference type="Pfam" id="PF05406">
    <property type="entry name" value="WGR"/>
    <property type="match status" value="1"/>
</dbReference>
<feature type="domain" description="PARP alpha-helical" evidence="12">
    <location>
        <begin position="63"/>
        <end position="184"/>
    </location>
</feature>
<evidence type="ECO:0000313" key="14">
    <source>
        <dbReference type="EMBL" id="CAE4631861.1"/>
    </source>
</evidence>
<dbReference type="PROSITE" id="PS51060">
    <property type="entry name" value="PARP_ALPHA_HD"/>
    <property type="match status" value="1"/>
</dbReference>
<dbReference type="Gene3D" id="2.20.140.10">
    <property type="entry name" value="WGR domain"/>
    <property type="match status" value="1"/>
</dbReference>
<evidence type="ECO:0000256" key="3">
    <source>
        <dbReference type="ARBA" id="ARBA00022676"/>
    </source>
</evidence>
<proteinExistence type="inferred from homology"/>
<reference evidence="14" key="1">
    <citation type="submission" date="2021-01" db="EMBL/GenBank/DDBJ databases">
        <authorList>
            <person name="Corre E."/>
            <person name="Pelletier E."/>
            <person name="Niang G."/>
            <person name="Scheremetjew M."/>
            <person name="Finn R."/>
            <person name="Kale V."/>
            <person name="Holt S."/>
            <person name="Cochrane G."/>
            <person name="Meng A."/>
            <person name="Brown T."/>
            <person name="Cohen L."/>
        </authorList>
    </citation>
    <scope>NUCLEOTIDE SEQUENCE</scope>
    <source>
        <strain evidence="14">GSO104</strain>
    </source>
</reference>
<evidence type="ECO:0000256" key="1">
    <source>
        <dbReference type="ARBA" id="ARBA00004123"/>
    </source>
</evidence>
<dbReference type="InterPro" id="IPR050800">
    <property type="entry name" value="ARTD/PARP"/>
</dbReference>
<dbReference type="InterPro" id="IPR036930">
    <property type="entry name" value="WGR_dom_sf"/>
</dbReference>
<comment type="similarity">
    <text evidence="8">Belongs to the ARTD/PARP family.</text>
</comment>
<evidence type="ECO:0000256" key="4">
    <source>
        <dbReference type="ARBA" id="ARBA00022679"/>
    </source>
</evidence>
<dbReference type="PROSITE" id="PS51996">
    <property type="entry name" value="TR_MART"/>
    <property type="match status" value="1"/>
</dbReference>
<accession>A0A7S4VUD4</accession>
<evidence type="ECO:0000256" key="2">
    <source>
        <dbReference type="ARBA" id="ARBA00009558"/>
    </source>
</evidence>
<dbReference type="GO" id="GO:0005730">
    <property type="term" value="C:nucleolus"/>
    <property type="evidence" value="ECO:0007669"/>
    <property type="project" value="TreeGrafter"/>
</dbReference>
<dbReference type="SUPFAM" id="SSF142921">
    <property type="entry name" value="WGR domain-like"/>
    <property type="match status" value="1"/>
</dbReference>
<evidence type="ECO:0000256" key="7">
    <source>
        <dbReference type="ARBA" id="ARBA00023242"/>
    </source>
</evidence>
<feature type="domain" description="WGR" evidence="13">
    <location>
        <begin position="1"/>
        <end position="80"/>
    </location>
</feature>
<dbReference type="FunFam" id="2.20.140.10:FF:000001">
    <property type="entry name" value="Poly [ADP-ribose] polymerase"/>
    <property type="match status" value="1"/>
</dbReference>
<organism evidence="14">
    <name type="scientific">Ditylum brightwellii</name>
    <dbReference type="NCBI Taxonomy" id="49249"/>
    <lineage>
        <taxon>Eukaryota</taxon>
        <taxon>Sar</taxon>
        <taxon>Stramenopiles</taxon>
        <taxon>Ochrophyta</taxon>
        <taxon>Bacillariophyta</taxon>
        <taxon>Mediophyceae</taxon>
        <taxon>Lithodesmiophycidae</taxon>
        <taxon>Lithodesmiales</taxon>
        <taxon>Lithodesmiaceae</taxon>
        <taxon>Ditylum</taxon>
    </lineage>
</organism>
<dbReference type="Gene3D" id="3.90.176.10">
    <property type="entry name" value="Toxin ADP-ribosyltransferase, Chain A, domain 1"/>
    <property type="match status" value="1"/>
</dbReference>
<dbReference type="Pfam" id="PF01129">
    <property type="entry name" value="ART"/>
    <property type="match status" value="1"/>
</dbReference>
<dbReference type="GO" id="GO:0070212">
    <property type="term" value="P:protein poly-ADP-ribosylation"/>
    <property type="evidence" value="ECO:0007669"/>
    <property type="project" value="TreeGrafter"/>
</dbReference>
<dbReference type="PANTHER" id="PTHR10459:SF60">
    <property type="entry name" value="POLY [ADP-RIBOSE] POLYMERASE 2"/>
    <property type="match status" value="1"/>
</dbReference>
<dbReference type="GO" id="GO:0106274">
    <property type="term" value="F:NAD+-protein-arginine ADP-ribosyltransferase activity"/>
    <property type="evidence" value="ECO:0007669"/>
    <property type="project" value="UniProtKB-EC"/>
</dbReference>
<keyword evidence="4 11" id="KW-0808">Transferase</keyword>
<dbReference type="InterPro" id="IPR004102">
    <property type="entry name" value="Poly(ADP-ribose)pol_reg_dom"/>
</dbReference>
<dbReference type="SUPFAM" id="SSF56399">
    <property type="entry name" value="ADP-ribosylation"/>
    <property type="match status" value="1"/>
</dbReference>
<evidence type="ECO:0000256" key="9">
    <source>
        <dbReference type="ARBA" id="ARBA00033987"/>
    </source>
</evidence>
<keyword evidence="6 11" id="KW-0520">NAD</keyword>
<evidence type="ECO:0000256" key="6">
    <source>
        <dbReference type="ARBA" id="ARBA00023027"/>
    </source>
</evidence>
<dbReference type="Pfam" id="PF02877">
    <property type="entry name" value="PARP_reg"/>
    <property type="match status" value="1"/>
</dbReference>
<keyword evidence="7" id="KW-0539">Nucleus</keyword>
<dbReference type="Gene3D" id="1.20.142.10">
    <property type="entry name" value="Poly(ADP-ribose) polymerase, regulatory domain"/>
    <property type="match status" value="1"/>
</dbReference>
<dbReference type="GO" id="GO:0016779">
    <property type="term" value="F:nucleotidyltransferase activity"/>
    <property type="evidence" value="ECO:0007669"/>
    <property type="project" value="UniProtKB-KW"/>
</dbReference>
<comment type="catalytic activity">
    <reaction evidence="9">
        <text>NAD(+) + (ADP-D-ribosyl)n-acceptor = nicotinamide + (ADP-D-ribosyl)n+1-acceptor + H(+).</text>
        <dbReference type="EC" id="2.4.2.30"/>
    </reaction>
</comment>
<dbReference type="AlphaFoldDB" id="A0A7S4VUD4"/>
<evidence type="ECO:0000259" key="13">
    <source>
        <dbReference type="PROSITE" id="PS51977"/>
    </source>
</evidence>
<keyword evidence="11" id="KW-0521">NADP</keyword>
<dbReference type="CDD" id="cd07997">
    <property type="entry name" value="WGR_PARP"/>
    <property type="match status" value="1"/>
</dbReference>
<comment type="subcellular location">
    <subcellularLocation>
        <location evidence="1">Nucleus</location>
    </subcellularLocation>
</comment>
<dbReference type="InterPro" id="IPR036616">
    <property type="entry name" value="Poly(ADP-ribose)pol_reg_dom_sf"/>
</dbReference>
<dbReference type="PROSITE" id="PS51977">
    <property type="entry name" value="WGR"/>
    <property type="match status" value="1"/>
</dbReference>
<dbReference type="GO" id="GO:0003950">
    <property type="term" value="F:NAD+ poly-ADP-ribosyltransferase activity"/>
    <property type="evidence" value="ECO:0007669"/>
    <property type="project" value="UniProtKB-EC"/>
</dbReference>
<dbReference type="GO" id="GO:0006302">
    <property type="term" value="P:double-strand break repair"/>
    <property type="evidence" value="ECO:0007669"/>
    <property type="project" value="TreeGrafter"/>
</dbReference>
<evidence type="ECO:0000259" key="12">
    <source>
        <dbReference type="PROSITE" id="PS51060"/>
    </source>
</evidence>
<evidence type="ECO:0000256" key="8">
    <source>
        <dbReference type="ARBA" id="ARBA00024347"/>
    </source>
</evidence>
<dbReference type="InterPro" id="IPR000768">
    <property type="entry name" value="ART"/>
</dbReference>
<name>A0A7S4VUD4_9STRA</name>
<gene>
    <name evidence="14" type="ORF">DBRI00130_LOCUS27846</name>
</gene>
<dbReference type="InterPro" id="IPR008893">
    <property type="entry name" value="WGR_domain"/>
</dbReference>
<keyword evidence="5" id="KW-0548">Nucleotidyltransferase</keyword>
<dbReference type="SUPFAM" id="SSF47587">
    <property type="entry name" value="Domain of poly(ADP-ribose) polymerase"/>
    <property type="match status" value="1"/>
</dbReference>
<dbReference type="EC" id="2.4.2.31" evidence="11"/>
<dbReference type="SMART" id="SM00773">
    <property type="entry name" value="WGR"/>
    <property type="match status" value="1"/>
</dbReference>
<evidence type="ECO:0000256" key="5">
    <source>
        <dbReference type="ARBA" id="ARBA00022695"/>
    </source>
</evidence>
<dbReference type="EMBL" id="HBNS01035654">
    <property type="protein sequence ID" value="CAE4631861.1"/>
    <property type="molecule type" value="Transcribed_RNA"/>
</dbReference>
<dbReference type="PANTHER" id="PTHR10459">
    <property type="entry name" value="DNA LIGASE"/>
    <property type="match status" value="1"/>
</dbReference>
<protein>
    <recommendedName>
        <fullName evidence="11">NAD(P)(+)--arginine ADP-ribosyltransferase</fullName>
        <ecNumber evidence="11">2.4.2.31</ecNumber>
    </recommendedName>
    <alternativeName>
        <fullName evidence="11">Mono(ADP-ribosyl)transferase</fullName>
    </alternativeName>
</protein>
<evidence type="ECO:0000256" key="10">
    <source>
        <dbReference type="ARBA" id="ARBA00047597"/>
    </source>
</evidence>
<evidence type="ECO:0000256" key="11">
    <source>
        <dbReference type="RuleBase" id="RU361228"/>
    </source>
</evidence>
<comment type="catalytic activity">
    <reaction evidence="10 11">
        <text>L-arginyl-[protein] + NAD(+) = N(omega)-(ADP-D-ribosyl)-L-arginyl-[protein] + nicotinamide + H(+)</text>
        <dbReference type="Rhea" id="RHEA:19149"/>
        <dbReference type="Rhea" id="RHEA-COMP:10532"/>
        <dbReference type="Rhea" id="RHEA-COMP:15087"/>
        <dbReference type="ChEBI" id="CHEBI:15378"/>
        <dbReference type="ChEBI" id="CHEBI:17154"/>
        <dbReference type="ChEBI" id="CHEBI:29965"/>
        <dbReference type="ChEBI" id="CHEBI:57540"/>
        <dbReference type="ChEBI" id="CHEBI:142554"/>
        <dbReference type="EC" id="2.4.2.31"/>
    </reaction>
</comment>
<keyword evidence="3 11" id="KW-0328">Glycosyltransferase</keyword>
<sequence>MLSNIGGSANNNKFYIIQLLHGDASYHLVTRWGRLGEFGKSKIQVIGEEEEAIKKFASQFKSKTKNAWGADPFVRHPDKYQLVETEEDGDGSGSGDAALGRLSKAQIERGQEVLGRIREALDRKGRAKVKREELTNLSSEFYSLIPTTSGRQKPPPIENIQILGEKESLLEFWLRMGFEDFGEEMSGSPIEGVREMPCPHTLTAAAKAVSDAYSIKSALDRGAALAKEQAGDPVQKMSVELYGSILLYTGNSIYSEINRCLRSDWKSVRKYWNYLRLYFEAIDSMPKRKVTLWRGIAVDLFDEYKEGKIITWWSISSCTADINVAKNFMSCLGGGAASLITLHCKTACDVSGLSFYPHERESLLQPGTKLKVLSRRKKGNIAEIEVEEV</sequence>